<gene>
    <name evidence="3" type="ORF">HK099_006541</name>
</gene>
<feature type="coiled-coil region" evidence="1">
    <location>
        <begin position="345"/>
        <end position="372"/>
    </location>
</feature>
<evidence type="ECO:0000256" key="2">
    <source>
        <dbReference type="SAM" id="MobiDB-lite"/>
    </source>
</evidence>
<dbReference type="PANTHER" id="PTHR47232:SF1">
    <property type="entry name" value="TRANSDUCIN FAMILY PROTEIN _ WD-40 REPEAT FAMILY PROTEIN"/>
    <property type="match status" value="1"/>
</dbReference>
<accession>A0AAD5XWX5</accession>
<feature type="region of interest" description="Disordered" evidence="2">
    <location>
        <begin position="221"/>
        <end position="257"/>
    </location>
</feature>
<sequence>MLRKSINYHILPLERRKAAREKFRLKKNEPENSLSTFNAIDRDKLLYAITNNSNWDFKLRELLLIEAKSDTTQYSLEDINNYFDKNHKDEKEFSKESNFVEDQFVLSEDNELESDEVDFPENEEILSEFTASQLESKKALKRRSSQLASIIGFGFTSMRLRDIVIEANNKKPIVTEKLTSDLLDVSAEPNSPNSPNAKPKQRLTLRKRQISISNLNNKFSTSSDTIVEEDEEEEEVDDSSKNNSSAEDVDFSEEKKKKKNVYTTKSLNFKNSINKINPSFVNNLNTLTTEEKKKSLKKLTKSAANLKSTGNWLKVRRSQVVLNAFKKYPLNNNQLSEKIVTPTDISLAKDEYNNLEKKNLDLQSVLEELDENLKVKGNEELDNSRNVETTKFNYIHRRKVELPSTNKQLEVLEEQLRQAENSIKESEKQTLLYKNEAFYIRNKIDIIKGLKVEVKFESNSSLTNDKTFVKKKKLDNHSIPDEDTEIVGNSLYNQIEKNQQILNSFPSIIKANLANDVSKKFNSQQRQQQAPQKVEKYIFSKSQRLEDLSKEKIQPEVAATSKKREPAEDVIEFDEARGKKIKCPSEEVEVTSCYQRKGERLNNPSCSFLQKYFNRKPRCLLSYNPSFLKNSTNNLNDVLVTSSLDGVIQILDINTRCQIRTISQEMLLNCWTEEMQWVSEDTLCLISKENQASQIQLIYDAELKKNKLYSEFMFNHLSVKNNLPHDNSKGICSVCPIPLTNDEVGFVTGGNDRKMFKKNELNKIETKFLESNHTSAIQSLLYLKSKNFLISGGLDKKIIVKDFLTNSEYLNLKIEENINQMMNIKNNENSVIIL</sequence>
<dbReference type="AlphaFoldDB" id="A0AAD5XWX5"/>
<organism evidence="3 4">
    <name type="scientific">Clydaea vesicula</name>
    <dbReference type="NCBI Taxonomy" id="447962"/>
    <lineage>
        <taxon>Eukaryota</taxon>
        <taxon>Fungi</taxon>
        <taxon>Fungi incertae sedis</taxon>
        <taxon>Chytridiomycota</taxon>
        <taxon>Chytridiomycota incertae sedis</taxon>
        <taxon>Chytridiomycetes</taxon>
        <taxon>Lobulomycetales</taxon>
        <taxon>Lobulomycetaceae</taxon>
        <taxon>Clydaea</taxon>
    </lineage>
</organism>
<reference evidence="3" key="1">
    <citation type="submission" date="2020-05" db="EMBL/GenBank/DDBJ databases">
        <title>Phylogenomic resolution of chytrid fungi.</title>
        <authorList>
            <person name="Stajich J.E."/>
            <person name="Amses K."/>
            <person name="Simmons R."/>
            <person name="Seto K."/>
            <person name="Myers J."/>
            <person name="Bonds A."/>
            <person name="Quandt C.A."/>
            <person name="Barry K."/>
            <person name="Liu P."/>
            <person name="Grigoriev I."/>
            <person name="Longcore J.E."/>
            <person name="James T.Y."/>
        </authorList>
    </citation>
    <scope>NUCLEOTIDE SEQUENCE</scope>
    <source>
        <strain evidence="3">JEL0476</strain>
    </source>
</reference>
<keyword evidence="4" id="KW-1185">Reference proteome</keyword>
<evidence type="ECO:0000313" key="3">
    <source>
        <dbReference type="EMBL" id="KAJ3215086.1"/>
    </source>
</evidence>
<evidence type="ECO:0000256" key="1">
    <source>
        <dbReference type="SAM" id="Coils"/>
    </source>
</evidence>
<name>A0AAD5XWX5_9FUNG</name>
<dbReference type="SUPFAM" id="SSF50978">
    <property type="entry name" value="WD40 repeat-like"/>
    <property type="match status" value="1"/>
</dbReference>
<dbReference type="PANTHER" id="PTHR47232">
    <property type="entry name" value="TRANSDUCIN FAMILY PROTEIN / WD-40 REPEAT FAMILY PROTEIN"/>
    <property type="match status" value="1"/>
</dbReference>
<dbReference type="Gene3D" id="2.130.10.10">
    <property type="entry name" value="YVTN repeat-like/Quinoprotein amine dehydrogenase"/>
    <property type="match status" value="1"/>
</dbReference>
<dbReference type="InterPro" id="IPR036322">
    <property type="entry name" value="WD40_repeat_dom_sf"/>
</dbReference>
<evidence type="ECO:0000313" key="4">
    <source>
        <dbReference type="Proteomes" id="UP001211065"/>
    </source>
</evidence>
<comment type="caution">
    <text evidence="3">The sequence shown here is derived from an EMBL/GenBank/DDBJ whole genome shotgun (WGS) entry which is preliminary data.</text>
</comment>
<proteinExistence type="predicted"/>
<protein>
    <submittedName>
        <fullName evidence="3">Uncharacterized protein</fullName>
    </submittedName>
</protein>
<dbReference type="InterPro" id="IPR015943">
    <property type="entry name" value="WD40/YVTN_repeat-like_dom_sf"/>
</dbReference>
<feature type="compositionally biased region" description="Acidic residues" evidence="2">
    <location>
        <begin position="226"/>
        <end position="237"/>
    </location>
</feature>
<dbReference type="EMBL" id="JADGJW010000570">
    <property type="protein sequence ID" value="KAJ3215086.1"/>
    <property type="molecule type" value="Genomic_DNA"/>
</dbReference>
<feature type="coiled-coil region" evidence="1">
    <location>
        <begin position="402"/>
        <end position="436"/>
    </location>
</feature>
<dbReference type="Proteomes" id="UP001211065">
    <property type="component" value="Unassembled WGS sequence"/>
</dbReference>
<keyword evidence="1" id="KW-0175">Coiled coil</keyword>